<evidence type="ECO:0000313" key="5">
    <source>
        <dbReference type="Proteomes" id="UP000008136"/>
    </source>
</evidence>
<dbReference type="OrthoDB" id="27015at2157"/>
<dbReference type="EMBL" id="CP002588">
    <property type="protein sequence ID" value="AEA47657.1"/>
    <property type="molecule type" value="Genomic_DNA"/>
</dbReference>
<dbReference type="PROSITE" id="PS51146">
    <property type="entry name" value="KAIC"/>
    <property type="match status" value="1"/>
</dbReference>
<dbReference type="PANTHER" id="PTHR43637:SF2">
    <property type="entry name" value="PROTEIN GVPD 1"/>
    <property type="match status" value="1"/>
</dbReference>
<dbReference type="GO" id="GO:0005524">
    <property type="term" value="F:ATP binding"/>
    <property type="evidence" value="ECO:0007669"/>
    <property type="project" value="UniProtKB-KW"/>
</dbReference>
<keyword evidence="2" id="KW-0067">ATP-binding</keyword>
<evidence type="ECO:0000259" key="3">
    <source>
        <dbReference type="PROSITE" id="PS51146"/>
    </source>
</evidence>
<sequence>MEIERVGTGVPGLDTFMGGGIPKGIDVVVHGDPGSGKTSFAIQFAKNGLENGESCIFVELDILPGELRKKMHMLGLDAEKYEEDGRLIIVDGVSGKRVGTCSRERYVIKDPRDLNSIAKTISDARQYLGEGGRIIIDSWASIALNFTSEYRGLIRFTEAFVVESRNSNYTTLLITDFSVEDRLMKILRHIASGYIEFLTRFEGNSKRRYILIHNLRFTSHVETPIPYTINSKGLRVIESRL</sequence>
<evidence type="ECO:0000313" key="4">
    <source>
        <dbReference type="EMBL" id="AEA47657.1"/>
    </source>
</evidence>
<dbReference type="HOGENOM" id="CLU_023669_2_0_2"/>
<organism evidence="4 5">
    <name type="scientific">Archaeoglobus veneficus (strain DSM 11195 / SNP6)</name>
    <dbReference type="NCBI Taxonomy" id="693661"/>
    <lineage>
        <taxon>Archaea</taxon>
        <taxon>Methanobacteriati</taxon>
        <taxon>Methanobacteriota</taxon>
        <taxon>Archaeoglobi</taxon>
        <taxon>Archaeoglobales</taxon>
        <taxon>Archaeoglobaceae</taxon>
        <taxon>Archaeoglobus</taxon>
    </lineage>
</organism>
<dbReference type="InterPro" id="IPR014774">
    <property type="entry name" value="KaiC-like_dom"/>
</dbReference>
<dbReference type="RefSeq" id="WP_013684313.1">
    <property type="nucleotide sequence ID" value="NC_015320.1"/>
</dbReference>
<name>F2KQ54_ARCVS</name>
<feature type="domain" description="KaiC" evidence="3">
    <location>
        <begin position="4"/>
        <end position="241"/>
    </location>
</feature>
<dbReference type="Proteomes" id="UP000008136">
    <property type="component" value="Chromosome"/>
</dbReference>
<keyword evidence="1" id="KW-0547">Nucleotide-binding</keyword>
<gene>
    <name evidence="4" type="ordered locus">Arcve_1657</name>
</gene>
<reference evidence="4 5" key="1">
    <citation type="submission" date="2011-03" db="EMBL/GenBank/DDBJ databases">
        <title>The complete genome of Archaeoglobus veneficus SNP6.</title>
        <authorList>
            <consortium name="US DOE Joint Genome Institute (JGI-PGF)"/>
            <person name="Lucas S."/>
            <person name="Copeland A."/>
            <person name="Lapidus A."/>
            <person name="Bruce D."/>
            <person name="Goodwin L."/>
            <person name="Pitluck S."/>
            <person name="Kyrpides N."/>
            <person name="Mavromatis K."/>
            <person name="Pagani I."/>
            <person name="Ivanova N."/>
            <person name="Mikhailova N."/>
            <person name="Lu M."/>
            <person name="Detter J.C."/>
            <person name="Tapia R."/>
            <person name="Han C."/>
            <person name="Land M."/>
            <person name="Hauser L."/>
            <person name="Markowitz V."/>
            <person name="Cheng J.-F."/>
            <person name="Hugenholtz P."/>
            <person name="Woyke T."/>
            <person name="Wu D."/>
            <person name="Spring S."/>
            <person name="Brambilla E."/>
            <person name="Klenk H.-P."/>
            <person name="Eisen J.A."/>
        </authorList>
    </citation>
    <scope>NUCLEOTIDE SEQUENCE [LARGE SCALE GENOMIC DNA]</scope>
    <source>
        <strain>SNP6</strain>
    </source>
</reference>
<dbReference type="Gene3D" id="3.40.50.300">
    <property type="entry name" value="P-loop containing nucleotide triphosphate hydrolases"/>
    <property type="match status" value="1"/>
</dbReference>
<dbReference type="Pfam" id="PF06745">
    <property type="entry name" value="ATPase"/>
    <property type="match status" value="1"/>
</dbReference>
<protein>
    <submittedName>
        <fullName evidence="4">Putative circadian clock protein, KaiC</fullName>
    </submittedName>
</protein>
<evidence type="ECO:0000256" key="2">
    <source>
        <dbReference type="ARBA" id="ARBA00022840"/>
    </source>
</evidence>
<dbReference type="PANTHER" id="PTHR43637">
    <property type="entry name" value="UPF0273 PROTEIN TM_0370"/>
    <property type="match status" value="1"/>
</dbReference>
<dbReference type="AlphaFoldDB" id="F2KQ54"/>
<dbReference type="InterPro" id="IPR027417">
    <property type="entry name" value="P-loop_NTPase"/>
</dbReference>
<keyword evidence="5" id="KW-1185">Reference proteome</keyword>
<dbReference type="eggNOG" id="arCOG01171">
    <property type="taxonomic scope" value="Archaea"/>
</dbReference>
<dbReference type="InterPro" id="IPR010624">
    <property type="entry name" value="KaiC_dom"/>
</dbReference>
<dbReference type="KEGG" id="ave:Arcve_1657"/>
<dbReference type="STRING" id="693661.Arcve_1657"/>
<dbReference type="GeneID" id="10394783"/>
<dbReference type="SUPFAM" id="SSF52540">
    <property type="entry name" value="P-loop containing nucleoside triphosphate hydrolases"/>
    <property type="match status" value="1"/>
</dbReference>
<evidence type="ECO:0000256" key="1">
    <source>
        <dbReference type="ARBA" id="ARBA00022741"/>
    </source>
</evidence>
<accession>F2KQ54</accession>
<proteinExistence type="predicted"/>